<keyword evidence="1" id="KW-0732">Signal</keyword>
<protein>
    <submittedName>
        <fullName evidence="2">Sporulation lipoprotein, YhcN/YlaJ family</fullName>
    </submittedName>
</protein>
<evidence type="ECO:0000256" key="1">
    <source>
        <dbReference type="SAM" id="SignalP"/>
    </source>
</evidence>
<evidence type="ECO:0000313" key="3">
    <source>
        <dbReference type="Proteomes" id="UP000199695"/>
    </source>
</evidence>
<organism evidence="2 3">
    <name type="scientific">Lihuaxuella thermophila</name>
    <dbReference type="NCBI Taxonomy" id="1173111"/>
    <lineage>
        <taxon>Bacteria</taxon>
        <taxon>Bacillati</taxon>
        <taxon>Bacillota</taxon>
        <taxon>Bacilli</taxon>
        <taxon>Bacillales</taxon>
        <taxon>Thermoactinomycetaceae</taxon>
        <taxon>Lihuaxuella</taxon>
    </lineage>
</organism>
<keyword evidence="3" id="KW-1185">Reference proteome</keyword>
<reference evidence="2 3" key="1">
    <citation type="submission" date="2016-10" db="EMBL/GenBank/DDBJ databases">
        <authorList>
            <person name="de Groot N.N."/>
        </authorList>
    </citation>
    <scope>NUCLEOTIDE SEQUENCE [LARGE SCALE GENOMIC DNA]</scope>
    <source>
        <strain evidence="2 3">DSM 46701</strain>
    </source>
</reference>
<feature type="signal peptide" evidence="1">
    <location>
        <begin position="1"/>
        <end position="23"/>
    </location>
</feature>
<dbReference type="RefSeq" id="WP_089966765.1">
    <property type="nucleotide sequence ID" value="NZ_FOCQ01000005.1"/>
</dbReference>
<dbReference type="NCBIfam" id="TIGR02898">
    <property type="entry name" value="spore_YhcN_YlaJ"/>
    <property type="match status" value="1"/>
</dbReference>
<dbReference type="PROSITE" id="PS51257">
    <property type="entry name" value="PROKAR_LIPOPROTEIN"/>
    <property type="match status" value="1"/>
</dbReference>
<sequence>MKFSRLLKGFIVCSLIFVSVGCAANNNQDETLERRDGYRTTRVGDERGVRNYYRDNNVRSNPSYNMRNVTDNARYNTNNNVTAQNFRLADDVADAVADLGRVKSASVVVMGRNAYVGVVLKGNDKLTGRMKERVADRARDVDPAIRNVYVSANPEFVKQLNQYATELRAGRPVSGLINNMMDMVKRTFPEAK</sequence>
<keyword evidence="2" id="KW-0449">Lipoprotein</keyword>
<accession>A0A1H8DFF3</accession>
<dbReference type="EMBL" id="FOCQ01000005">
    <property type="protein sequence ID" value="SEN05906.1"/>
    <property type="molecule type" value="Genomic_DNA"/>
</dbReference>
<dbReference type="InterPro" id="IPR019076">
    <property type="entry name" value="Spore_lipoprot_YhcN/YlaJ-like"/>
</dbReference>
<dbReference type="Proteomes" id="UP000199695">
    <property type="component" value="Unassembled WGS sequence"/>
</dbReference>
<dbReference type="STRING" id="1173111.SAMN05444955_105150"/>
<gene>
    <name evidence="2" type="ORF">SAMN05444955_105150</name>
</gene>
<feature type="chain" id="PRO_5011691823" evidence="1">
    <location>
        <begin position="24"/>
        <end position="192"/>
    </location>
</feature>
<dbReference type="OrthoDB" id="1707228at2"/>
<name>A0A1H8DFF3_9BACL</name>
<evidence type="ECO:0000313" key="2">
    <source>
        <dbReference type="EMBL" id="SEN05906.1"/>
    </source>
</evidence>
<proteinExistence type="predicted"/>
<dbReference type="Pfam" id="PF09580">
    <property type="entry name" value="Spore_YhcN_YlaJ"/>
    <property type="match status" value="1"/>
</dbReference>
<dbReference type="GO" id="GO:0030435">
    <property type="term" value="P:sporulation resulting in formation of a cellular spore"/>
    <property type="evidence" value="ECO:0007669"/>
    <property type="project" value="InterPro"/>
</dbReference>
<dbReference type="AlphaFoldDB" id="A0A1H8DFF3"/>
<dbReference type="InterPro" id="IPR014247">
    <property type="entry name" value="Spore_lipoprot_YhcN/YlaJ"/>
</dbReference>